<sequence>MNEQQQRPGQAAAGQTAGPADRPEGTRSTPAQLGRLFGVGVGPGDPELITVKAYRILKQAPVIAYPKKRSASKSYALEIVELYVDAGKKTMLGLVFPMTRDPAELASKWQQTADRVWAELVVGRDVAFVTEGDPMLYSTFIHLARLLQEQHPDVEIQSIPGISSVNAAASRFGQALADGDESVAIVPARDDPQAMRQAMLSHDCVVFIKVAKVLDTMLDVLAELHLTQCATVATKLTSGDERIWRNVEELRGRELNYLTLMVVRK</sequence>
<keyword evidence="3" id="KW-0169">Cobalamin biosynthesis</keyword>
<evidence type="ECO:0000256" key="7">
    <source>
        <dbReference type="PIRNR" id="PIRNR036427"/>
    </source>
</evidence>
<dbReference type="PANTHER" id="PTHR43467">
    <property type="entry name" value="COBALT-PRECORRIN-2 C(20)-METHYLTRANSFERASE"/>
    <property type="match status" value="1"/>
</dbReference>
<keyword evidence="5 10" id="KW-0808">Transferase</keyword>
<dbReference type="InterPro" id="IPR014777">
    <property type="entry name" value="4pyrrole_Mease_sub1"/>
</dbReference>
<feature type="domain" description="Tetrapyrrole methylase" evidence="9">
    <location>
        <begin position="36"/>
        <end position="247"/>
    </location>
</feature>
<organism evidence="10 11">
    <name type="scientific">Alicyclobacillus mengziensis</name>
    <dbReference type="NCBI Taxonomy" id="2931921"/>
    <lineage>
        <taxon>Bacteria</taxon>
        <taxon>Bacillati</taxon>
        <taxon>Bacillota</taxon>
        <taxon>Bacilli</taxon>
        <taxon>Bacillales</taxon>
        <taxon>Alicyclobacillaceae</taxon>
        <taxon>Alicyclobacillus</taxon>
    </lineage>
</organism>
<feature type="compositionally biased region" description="Low complexity" evidence="8">
    <location>
        <begin position="1"/>
        <end position="20"/>
    </location>
</feature>
<evidence type="ECO:0000256" key="1">
    <source>
        <dbReference type="ARBA" id="ARBA00004953"/>
    </source>
</evidence>
<feature type="region of interest" description="Disordered" evidence="8">
    <location>
        <begin position="1"/>
        <end position="31"/>
    </location>
</feature>
<evidence type="ECO:0000313" key="10">
    <source>
        <dbReference type="EMBL" id="QSO49717.1"/>
    </source>
</evidence>
<protein>
    <submittedName>
        <fullName evidence="10">Precorrin-2 C(20)-methyltransferase</fullName>
        <ecNumber evidence="10">2.1.1.130</ecNumber>
    </submittedName>
</protein>
<dbReference type="InterPro" id="IPR012382">
    <property type="entry name" value="CobI/CbiL"/>
</dbReference>
<evidence type="ECO:0000256" key="5">
    <source>
        <dbReference type="ARBA" id="ARBA00022679"/>
    </source>
</evidence>
<evidence type="ECO:0000256" key="2">
    <source>
        <dbReference type="ARBA" id="ARBA00005879"/>
    </source>
</evidence>
<evidence type="ECO:0000256" key="4">
    <source>
        <dbReference type="ARBA" id="ARBA00022603"/>
    </source>
</evidence>
<dbReference type="Proteomes" id="UP000663505">
    <property type="component" value="Chromosome"/>
</dbReference>
<evidence type="ECO:0000259" key="9">
    <source>
        <dbReference type="Pfam" id="PF00590"/>
    </source>
</evidence>
<dbReference type="Pfam" id="PF00590">
    <property type="entry name" value="TP_methylase"/>
    <property type="match status" value="1"/>
</dbReference>
<comment type="pathway">
    <text evidence="1">Cofactor biosynthesis; adenosylcobalamin biosynthesis.</text>
</comment>
<dbReference type="GO" id="GO:0009236">
    <property type="term" value="P:cobalamin biosynthetic process"/>
    <property type="evidence" value="ECO:0007669"/>
    <property type="project" value="UniProtKB-UniRule"/>
</dbReference>
<evidence type="ECO:0000256" key="8">
    <source>
        <dbReference type="SAM" id="MobiDB-lite"/>
    </source>
</evidence>
<dbReference type="PIRSF" id="PIRSF036427">
    <property type="entry name" value="Precrrn-2_mtase"/>
    <property type="match status" value="1"/>
</dbReference>
<evidence type="ECO:0000313" key="11">
    <source>
        <dbReference type="Proteomes" id="UP000663505"/>
    </source>
</evidence>
<dbReference type="Gene3D" id="3.40.1010.10">
    <property type="entry name" value="Cobalt-precorrin-4 Transmethylase, Domain 1"/>
    <property type="match status" value="1"/>
</dbReference>
<keyword evidence="11" id="KW-1185">Reference proteome</keyword>
<dbReference type="GO" id="GO:0032259">
    <property type="term" value="P:methylation"/>
    <property type="evidence" value="ECO:0007669"/>
    <property type="project" value="UniProtKB-KW"/>
</dbReference>
<dbReference type="GO" id="GO:0030788">
    <property type="term" value="F:precorrin-2 C20-methyltransferase activity"/>
    <property type="evidence" value="ECO:0007669"/>
    <property type="project" value="UniProtKB-EC"/>
</dbReference>
<evidence type="ECO:0000256" key="3">
    <source>
        <dbReference type="ARBA" id="ARBA00022573"/>
    </source>
</evidence>
<dbReference type="NCBIfam" id="TIGR01467">
    <property type="entry name" value="cobI_cbiL"/>
    <property type="match status" value="1"/>
</dbReference>
<keyword evidence="6" id="KW-0949">S-adenosyl-L-methionine</keyword>
<dbReference type="InterPro" id="IPR006364">
    <property type="entry name" value="CobI/CbiL/CobIJ_dom"/>
</dbReference>
<dbReference type="EC" id="2.1.1.130" evidence="10"/>
<gene>
    <name evidence="10" type="primary">cobI</name>
    <name evidence="10" type="ORF">JZ786_06505</name>
</gene>
<dbReference type="CDD" id="cd11645">
    <property type="entry name" value="Precorrin_2_C20_MT"/>
    <property type="match status" value="1"/>
</dbReference>
<dbReference type="EMBL" id="CP071182">
    <property type="protein sequence ID" value="QSO49717.1"/>
    <property type="molecule type" value="Genomic_DNA"/>
</dbReference>
<name>A0A9X7W3B7_9BACL</name>
<dbReference type="SUPFAM" id="SSF53790">
    <property type="entry name" value="Tetrapyrrole methylase"/>
    <property type="match status" value="1"/>
</dbReference>
<comment type="similarity">
    <text evidence="2 7">Belongs to the precorrin methyltransferase family.</text>
</comment>
<accession>A0A9X7W3B7</accession>
<evidence type="ECO:0000256" key="6">
    <source>
        <dbReference type="ARBA" id="ARBA00022691"/>
    </source>
</evidence>
<proteinExistence type="inferred from homology"/>
<dbReference type="AlphaFoldDB" id="A0A9X7W3B7"/>
<dbReference type="InterPro" id="IPR014776">
    <property type="entry name" value="4pyrrole_Mease_sub2"/>
</dbReference>
<dbReference type="PANTHER" id="PTHR43467:SF2">
    <property type="entry name" value="COBALT-PRECORRIN-2 C(20)-METHYLTRANSFERASE"/>
    <property type="match status" value="1"/>
</dbReference>
<dbReference type="KEGG" id="afx:JZ786_06505"/>
<dbReference type="InterPro" id="IPR035996">
    <property type="entry name" value="4pyrrol_Methylase_sf"/>
</dbReference>
<keyword evidence="4 10" id="KW-0489">Methyltransferase</keyword>
<dbReference type="InterPro" id="IPR000878">
    <property type="entry name" value="4pyrrol_Mease"/>
</dbReference>
<dbReference type="Gene3D" id="3.30.950.10">
    <property type="entry name" value="Methyltransferase, Cobalt-precorrin-4 Transmethylase, Domain 2"/>
    <property type="match status" value="1"/>
</dbReference>
<reference evidence="10 11" key="1">
    <citation type="submission" date="2021-02" db="EMBL/GenBank/DDBJ databases">
        <title>Alicyclobacillus curvatus sp. nov. and Alicyclobacillus mengziensis sp. nov., two acidophilic bacteria isolated from acid mine drainage.</title>
        <authorList>
            <person name="Huang Y."/>
        </authorList>
    </citation>
    <scope>NUCLEOTIDE SEQUENCE [LARGE SCALE GENOMIC DNA]</scope>
    <source>
        <strain evidence="10 11">S30H14</strain>
    </source>
</reference>